<dbReference type="RefSeq" id="XP_030383251.1">
    <property type="nucleotide sequence ID" value="XM_030527391.1"/>
</dbReference>
<dbReference type="SUPFAM" id="SSF53474">
    <property type="entry name" value="alpha/beta-Hydrolases"/>
    <property type="match status" value="2"/>
</dbReference>
<dbReference type="Pfam" id="PF04083">
    <property type="entry name" value="Abhydro_lipase"/>
    <property type="match status" value="1"/>
</dbReference>
<dbReference type="Gene3D" id="3.40.50.1820">
    <property type="entry name" value="alpha/beta hydrolase"/>
    <property type="match status" value="2"/>
</dbReference>
<feature type="region of interest" description="Disordered" evidence="1">
    <location>
        <begin position="341"/>
        <end position="390"/>
    </location>
</feature>
<sequence>MSAVGREKFTHCIIVFALVISQTVLACSPRPPNVAPIFRRNNKNTQPSVALNERHKWTTNDWLEHHNYSYERHNVTTSDGYQLQLQRLPRHGAQPVLLLHGLLSSSLAWVCLGPDKSLAFQLHQRQYDVWLANLRGSTPYARRHVEFTDVMSEFWRYSFHEHGAYDLAAIIDHIGKVTAAPNHEVGERPEKAAQPGTEREEIDEDAELGEEEPEIPTNEDGKVGEEEREEVDANDQEEQEETEQGKDSKSGEEADQNDQHDQREQEPKHPDSDKTSKEVTEKRNKDGEQREKTDEKENAQEEPDELEQNKSNEEDLPKEEPDLREYDELRQRQEEHSLLVAKQHQHQLQKPNQRARQRLQKQKRRHQQGHHHGHPQKQQHQQLQPKREPPPVVLIGHSQAFNAFLVLCALQPRYNQRILLMQALAPLARLRHYARFDNSQVLRVMKFIKQRQKANKYELFPVGELRKYCFQSGAKKQDLCEHYAKHLIGSALNNNKLLEPFKFEYLLQGGSARELQHLQQIWKSGDFIAYDYGHIDNLQIYHSVEAPGYNLSKVTVPLILYFGETDAIATPEGVHSIYAKMVQSVRSVRRIAANKFNHLDFVLANDVKNLVNDKLIELMEKFLEGKLPYIIE</sequence>
<dbReference type="GO" id="GO:0006629">
    <property type="term" value="P:lipid metabolic process"/>
    <property type="evidence" value="ECO:0007669"/>
    <property type="project" value="InterPro"/>
</dbReference>
<feature type="compositionally biased region" description="Basic and acidic residues" evidence="1">
    <location>
        <begin position="307"/>
        <end position="321"/>
    </location>
</feature>
<evidence type="ECO:0000256" key="1">
    <source>
        <dbReference type="SAM" id="MobiDB-lite"/>
    </source>
</evidence>
<dbReference type="OrthoDB" id="9974421at2759"/>
<keyword evidence="2" id="KW-0732">Signal</keyword>
<feature type="compositionally biased region" description="Basic and acidic residues" evidence="1">
    <location>
        <begin position="243"/>
        <end position="299"/>
    </location>
</feature>
<feature type="domain" description="Partial AB-hydrolase lipase" evidence="3">
    <location>
        <begin position="60"/>
        <end position="111"/>
    </location>
</feature>
<gene>
    <name evidence="5" type="primary">LOC115630737</name>
</gene>
<keyword evidence="4" id="KW-1185">Reference proteome</keyword>
<dbReference type="PROSITE" id="PS51257">
    <property type="entry name" value="PROKAR_LIPOPROTEIN"/>
    <property type="match status" value="1"/>
</dbReference>
<dbReference type="PANTHER" id="PTHR11005">
    <property type="entry name" value="LYSOSOMAL ACID LIPASE-RELATED"/>
    <property type="match status" value="1"/>
</dbReference>
<dbReference type="InterPro" id="IPR029058">
    <property type="entry name" value="AB_hydrolase_fold"/>
</dbReference>
<dbReference type="GeneID" id="115630737"/>
<dbReference type="AlphaFoldDB" id="A0A6J2U3P0"/>
<dbReference type="InterPro" id="IPR006693">
    <property type="entry name" value="AB_hydrolase_lipase"/>
</dbReference>
<reference evidence="5" key="1">
    <citation type="submission" date="2025-08" db="UniProtKB">
        <authorList>
            <consortium name="RefSeq"/>
        </authorList>
    </citation>
    <scope>IDENTIFICATION</scope>
    <source>
        <strain evidence="5">11010-0011.00</strain>
        <tissue evidence="5">Whole body</tissue>
    </source>
</reference>
<dbReference type="Proteomes" id="UP000504634">
    <property type="component" value="Unplaced"/>
</dbReference>
<evidence type="ECO:0000259" key="3">
    <source>
        <dbReference type="Pfam" id="PF04083"/>
    </source>
</evidence>
<protein>
    <submittedName>
        <fullName evidence="5">Lipase 1</fullName>
    </submittedName>
</protein>
<name>A0A6J2U3P0_DROLE</name>
<feature type="signal peptide" evidence="2">
    <location>
        <begin position="1"/>
        <end position="26"/>
    </location>
</feature>
<proteinExistence type="predicted"/>
<evidence type="ECO:0000313" key="5">
    <source>
        <dbReference type="RefSeq" id="XP_030383251.1"/>
    </source>
</evidence>
<accession>A0A6J2U3P0</accession>
<evidence type="ECO:0000256" key="2">
    <source>
        <dbReference type="SAM" id="SignalP"/>
    </source>
</evidence>
<evidence type="ECO:0000313" key="4">
    <source>
        <dbReference type="Proteomes" id="UP000504634"/>
    </source>
</evidence>
<feature type="region of interest" description="Disordered" evidence="1">
    <location>
        <begin position="180"/>
        <end position="321"/>
    </location>
</feature>
<feature type="compositionally biased region" description="Acidic residues" evidence="1">
    <location>
        <begin position="226"/>
        <end position="242"/>
    </location>
</feature>
<feature type="compositionally biased region" description="Acidic residues" evidence="1">
    <location>
        <begin position="200"/>
        <end position="214"/>
    </location>
</feature>
<organism evidence="4 5">
    <name type="scientific">Drosophila lebanonensis</name>
    <name type="common">Fruit fly</name>
    <name type="synonym">Scaptodrosophila lebanonensis</name>
    <dbReference type="NCBI Taxonomy" id="7225"/>
    <lineage>
        <taxon>Eukaryota</taxon>
        <taxon>Metazoa</taxon>
        <taxon>Ecdysozoa</taxon>
        <taxon>Arthropoda</taxon>
        <taxon>Hexapoda</taxon>
        <taxon>Insecta</taxon>
        <taxon>Pterygota</taxon>
        <taxon>Neoptera</taxon>
        <taxon>Endopterygota</taxon>
        <taxon>Diptera</taxon>
        <taxon>Brachycera</taxon>
        <taxon>Muscomorpha</taxon>
        <taxon>Ephydroidea</taxon>
        <taxon>Drosophilidae</taxon>
        <taxon>Scaptodrosophila</taxon>
    </lineage>
</organism>
<feature type="compositionally biased region" description="Basic residues" evidence="1">
    <location>
        <begin position="343"/>
        <end position="377"/>
    </location>
</feature>
<feature type="chain" id="PRO_5027001820" evidence="2">
    <location>
        <begin position="27"/>
        <end position="632"/>
    </location>
</feature>